<dbReference type="AlphaFoldDB" id="A0A4Q2KCX8"/>
<gene>
    <name evidence="2" type="ORF">ESZ91_08635</name>
</gene>
<evidence type="ECO:0000313" key="3">
    <source>
        <dbReference type="Proteomes" id="UP000291269"/>
    </source>
</evidence>
<dbReference type="EMBL" id="SDOZ01000002">
    <property type="protein sequence ID" value="RXZ62445.1"/>
    <property type="molecule type" value="Genomic_DNA"/>
</dbReference>
<comment type="caution">
    <text evidence="2">The sequence shown here is derived from an EMBL/GenBank/DDBJ whole genome shotgun (WGS) entry which is preliminary data.</text>
</comment>
<dbReference type="Pfam" id="PF07456">
    <property type="entry name" value="Hpre_diP_synt_I"/>
    <property type="match status" value="1"/>
</dbReference>
<dbReference type="InterPro" id="IPR010898">
    <property type="entry name" value="Hpre_diP_synth_I"/>
</dbReference>
<keyword evidence="3" id="KW-1185">Reference proteome</keyword>
<feature type="transmembrane region" description="Helical" evidence="1">
    <location>
        <begin position="101"/>
        <end position="127"/>
    </location>
</feature>
<name>A0A4Q2KCX8_9FIRM</name>
<evidence type="ECO:0000256" key="1">
    <source>
        <dbReference type="SAM" id="Phobius"/>
    </source>
</evidence>
<dbReference type="Proteomes" id="UP000291269">
    <property type="component" value="Unassembled WGS sequence"/>
</dbReference>
<keyword evidence="1" id="KW-0472">Membrane</keyword>
<accession>A0A4Q2KCX8</accession>
<keyword evidence="1" id="KW-0812">Transmembrane</keyword>
<sequence>MCGQSLFRQRSLPAAPHDAQDRLRRLGDGSVRRTARRLAALAVLLAAALVLFLVESLIPPLLPMAPYVKIGLANSIVLLVIVLFGARDAFLFVLAKNLLGALFGSLFALAFNLAGSLAAYAVMVLLYRFVFPKVSLVAISVAGAVLSNVARTAVGVWLMDAPSLFIQLPAVCIFSVCAGIVIGVLAVFLIKYLPERLTKQE</sequence>
<feature type="transmembrane region" description="Helical" evidence="1">
    <location>
        <begin position="70"/>
        <end position="95"/>
    </location>
</feature>
<feature type="transmembrane region" description="Helical" evidence="1">
    <location>
        <begin position="134"/>
        <end position="158"/>
    </location>
</feature>
<evidence type="ECO:0000313" key="2">
    <source>
        <dbReference type="EMBL" id="RXZ62445.1"/>
    </source>
</evidence>
<protein>
    <submittedName>
        <fullName evidence="2">Gx transporter family protein</fullName>
    </submittedName>
</protein>
<dbReference type="Gene3D" id="1.10.1760.20">
    <property type="match status" value="1"/>
</dbReference>
<reference evidence="2 3" key="1">
    <citation type="journal article" date="2019" name="Gut">
        <title>Antibiotics-induced monodominance of a novel gut bacterial order.</title>
        <authorList>
            <person name="Hildebrand F."/>
            <person name="Moitinho-Silva L."/>
            <person name="Blasche S."/>
            <person name="Jahn M.T."/>
            <person name="Gossmann T.I."/>
            <person name="Heuerta-Cepas J."/>
            <person name="Hercog R."/>
            <person name="Luetge M."/>
            <person name="Bahram M."/>
            <person name="Pryszlak A."/>
            <person name="Alves R.J."/>
            <person name="Waszak S.M."/>
            <person name="Zhu A."/>
            <person name="Ye L."/>
            <person name="Costea P.I."/>
            <person name="Aalvink S."/>
            <person name="Belzer C."/>
            <person name="Forslund S.K."/>
            <person name="Sunagawa S."/>
            <person name="Hentschel U."/>
            <person name="Merten C."/>
            <person name="Patil K.R."/>
            <person name="Benes V."/>
            <person name="Bork P."/>
        </authorList>
    </citation>
    <scope>NUCLEOTIDE SEQUENCE [LARGE SCALE GENOMIC DNA]</scope>
    <source>
        <strain evidence="2 3">HDS1380</strain>
    </source>
</reference>
<feature type="transmembrane region" description="Helical" evidence="1">
    <location>
        <begin position="38"/>
        <end position="58"/>
    </location>
</feature>
<organism evidence="2 3">
    <name type="scientific">Candidatus Borkfalkia ceftriaxoniphila</name>
    <dbReference type="NCBI Taxonomy" id="2508949"/>
    <lineage>
        <taxon>Bacteria</taxon>
        <taxon>Bacillati</taxon>
        <taxon>Bacillota</taxon>
        <taxon>Clostridia</taxon>
        <taxon>Christensenellales</taxon>
        <taxon>Christensenellaceae</taxon>
        <taxon>Candidatus Borkfalkia</taxon>
    </lineage>
</organism>
<keyword evidence="1" id="KW-1133">Transmembrane helix</keyword>
<feature type="transmembrane region" description="Helical" evidence="1">
    <location>
        <begin position="164"/>
        <end position="190"/>
    </location>
</feature>
<proteinExistence type="predicted"/>